<dbReference type="InterPro" id="IPR016169">
    <property type="entry name" value="FAD-bd_PCMH_sub2"/>
</dbReference>
<dbReference type="GO" id="GO:0016491">
    <property type="term" value="F:oxidoreductase activity"/>
    <property type="evidence" value="ECO:0007669"/>
    <property type="project" value="UniProtKB-KW"/>
</dbReference>
<dbReference type="PANTHER" id="PTHR42973:SF39">
    <property type="entry name" value="FAD-BINDING PCMH-TYPE DOMAIN-CONTAINING PROTEIN"/>
    <property type="match status" value="1"/>
</dbReference>
<dbReference type="Pfam" id="PF01565">
    <property type="entry name" value="FAD_binding_4"/>
    <property type="match status" value="1"/>
</dbReference>
<dbReference type="Gene3D" id="3.30.43.10">
    <property type="entry name" value="Uridine Diphospho-n-acetylenolpyruvylglucosamine Reductase, domain 2"/>
    <property type="match status" value="1"/>
</dbReference>
<evidence type="ECO:0000259" key="7">
    <source>
        <dbReference type="PROSITE" id="PS51387"/>
    </source>
</evidence>
<dbReference type="InterPro" id="IPR050416">
    <property type="entry name" value="FAD-linked_Oxidoreductase"/>
</dbReference>
<keyword evidence="9" id="KW-1185">Reference proteome</keyword>
<evidence type="ECO:0000313" key="8">
    <source>
        <dbReference type="EMBL" id="MBA2889061.1"/>
    </source>
</evidence>
<comment type="similarity">
    <text evidence="2">Belongs to the oxygen-dependent FAD-linked oxidoreductase family.</text>
</comment>
<accession>A0A7W0HN24</accession>
<comment type="caution">
    <text evidence="8">The sequence shown here is derived from an EMBL/GenBank/DDBJ whole genome shotgun (WGS) entry which is preliminary data.</text>
</comment>
<dbReference type="PROSITE" id="PS51387">
    <property type="entry name" value="FAD_PCMH"/>
    <property type="match status" value="1"/>
</dbReference>
<dbReference type="AlphaFoldDB" id="A0A7W0HN24"/>
<sequence>MMENVQGPVLRPGDNGYDGERSGFQTSHRHHPDLVVVAADAADVRAAVAHAAAHDLPVAVQAAGHGLTVAAEEGVLITTGRLDEVTIDPDRRTARIGAGVRWRQVIEAAAPYGLAPVSGSFPDLGAVPYTLGGGLGLMSRTYGYAADHVTRIEAVLADGAPVVLTPGDELFAAMLGTRGAFGVVTALEFALVPVEQLYGGGLLFPASEELIEAYLAWTTTLPDTLTSSLALIPTPDRRLAAVRVAFAGEAAEGERLVAPLRQAGEVLDDSLRVMPYTESGSIAQEPSDPHGYAGGGVFLADLPAAAIADSPHVVQVRHLGGALAKPAANMMGHRDAAYLLQIVAAGAWEVPEGLRPLGRFLNFQYGPATADEVRSAFDPADFERLVRLKATHDPAHCFRFTTAIPSI</sequence>
<dbReference type="InterPro" id="IPR016166">
    <property type="entry name" value="FAD-bd_PCMH"/>
</dbReference>
<dbReference type="SUPFAM" id="SSF56176">
    <property type="entry name" value="FAD-binding/transporter-associated domain-like"/>
    <property type="match status" value="1"/>
</dbReference>
<dbReference type="InterPro" id="IPR006094">
    <property type="entry name" value="Oxid_FAD_bind_N"/>
</dbReference>
<proteinExistence type="inferred from homology"/>
<dbReference type="Pfam" id="PF08031">
    <property type="entry name" value="BBE"/>
    <property type="match status" value="1"/>
</dbReference>
<evidence type="ECO:0000256" key="6">
    <source>
        <dbReference type="SAM" id="MobiDB-lite"/>
    </source>
</evidence>
<evidence type="ECO:0000256" key="1">
    <source>
        <dbReference type="ARBA" id="ARBA00001974"/>
    </source>
</evidence>
<gene>
    <name evidence="8" type="ORF">HNR30_000396</name>
</gene>
<evidence type="ECO:0000256" key="4">
    <source>
        <dbReference type="ARBA" id="ARBA00022827"/>
    </source>
</evidence>
<evidence type="ECO:0000313" key="9">
    <source>
        <dbReference type="Proteomes" id="UP000530928"/>
    </source>
</evidence>
<dbReference type="Gene3D" id="3.30.465.10">
    <property type="match status" value="1"/>
</dbReference>
<dbReference type="RefSeq" id="WP_181607894.1">
    <property type="nucleotide sequence ID" value="NZ_BAABAM010000001.1"/>
</dbReference>
<feature type="domain" description="FAD-binding PCMH-type" evidence="7">
    <location>
        <begin position="28"/>
        <end position="194"/>
    </location>
</feature>
<protein>
    <recommendedName>
        <fullName evidence="7">FAD-binding PCMH-type domain-containing protein</fullName>
    </recommendedName>
</protein>
<keyword evidence="3" id="KW-0285">Flavoprotein</keyword>
<keyword evidence="5" id="KW-0560">Oxidoreductase</keyword>
<dbReference type="InterPro" id="IPR036318">
    <property type="entry name" value="FAD-bd_PCMH-like_sf"/>
</dbReference>
<dbReference type="GO" id="GO:0071949">
    <property type="term" value="F:FAD binding"/>
    <property type="evidence" value="ECO:0007669"/>
    <property type="project" value="InterPro"/>
</dbReference>
<evidence type="ECO:0000256" key="5">
    <source>
        <dbReference type="ARBA" id="ARBA00023002"/>
    </source>
</evidence>
<comment type="cofactor">
    <cofactor evidence="1">
        <name>FAD</name>
        <dbReference type="ChEBI" id="CHEBI:57692"/>
    </cofactor>
</comment>
<name>A0A7W0HN24_9ACTN</name>
<dbReference type="Gene3D" id="3.40.462.20">
    <property type="match status" value="1"/>
</dbReference>
<keyword evidence="4" id="KW-0274">FAD</keyword>
<dbReference type="Proteomes" id="UP000530928">
    <property type="component" value="Unassembled WGS sequence"/>
</dbReference>
<reference evidence="8 9" key="1">
    <citation type="submission" date="2020-07" db="EMBL/GenBank/DDBJ databases">
        <title>Genomic Encyclopedia of Type Strains, Phase IV (KMG-IV): sequencing the most valuable type-strain genomes for metagenomic binning, comparative biology and taxonomic classification.</title>
        <authorList>
            <person name="Goeker M."/>
        </authorList>
    </citation>
    <scope>NUCLEOTIDE SEQUENCE [LARGE SCALE GENOMIC DNA]</scope>
    <source>
        <strain evidence="8 9">DSM 45533</strain>
    </source>
</reference>
<evidence type="ECO:0000256" key="2">
    <source>
        <dbReference type="ARBA" id="ARBA00005466"/>
    </source>
</evidence>
<dbReference type="InterPro" id="IPR012951">
    <property type="entry name" value="BBE"/>
</dbReference>
<feature type="region of interest" description="Disordered" evidence="6">
    <location>
        <begin position="1"/>
        <end position="26"/>
    </location>
</feature>
<dbReference type="EMBL" id="JACDUR010000001">
    <property type="protein sequence ID" value="MBA2889061.1"/>
    <property type="molecule type" value="Genomic_DNA"/>
</dbReference>
<dbReference type="InterPro" id="IPR016167">
    <property type="entry name" value="FAD-bd_PCMH_sub1"/>
</dbReference>
<dbReference type="PANTHER" id="PTHR42973">
    <property type="entry name" value="BINDING OXIDOREDUCTASE, PUTATIVE (AFU_ORTHOLOGUE AFUA_1G17690)-RELATED"/>
    <property type="match status" value="1"/>
</dbReference>
<organism evidence="8 9">
    <name type="scientific">Nonomuraea soli</name>
    <dbReference type="NCBI Taxonomy" id="1032476"/>
    <lineage>
        <taxon>Bacteria</taxon>
        <taxon>Bacillati</taxon>
        <taxon>Actinomycetota</taxon>
        <taxon>Actinomycetes</taxon>
        <taxon>Streptosporangiales</taxon>
        <taxon>Streptosporangiaceae</taxon>
        <taxon>Nonomuraea</taxon>
    </lineage>
</organism>
<evidence type="ECO:0000256" key="3">
    <source>
        <dbReference type="ARBA" id="ARBA00022630"/>
    </source>
</evidence>